<proteinExistence type="inferred from homology"/>
<evidence type="ECO:0000256" key="2">
    <source>
        <dbReference type="ARBA" id="ARBA00023002"/>
    </source>
</evidence>
<feature type="domain" description="Aldehyde dehydrogenase" evidence="5">
    <location>
        <begin position="20"/>
        <end position="483"/>
    </location>
</feature>
<dbReference type="VEuPathDB" id="ToxoDB:CSUI_006609"/>
<dbReference type="InterPro" id="IPR016160">
    <property type="entry name" value="Ald_DH_CS_CYS"/>
</dbReference>
<dbReference type="FunFam" id="3.40.605.10:FF:000026">
    <property type="entry name" value="Aldehyde dehydrogenase, putative"/>
    <property type="match status" value="1"/>
</dbReference>
<dbReference type="Proteomes" id="UP000221165">
    <property type="component" value="Unassembled WGS sequence"/>
</dbReference>
<dbReference type="Gene3D" id="3.40.309.10">
    <property type="entry name" value="Aldehyde Dehydrogenase, Chain A, domain 2"/>
    <property type="match status" value="1"/>
</dbReference>
<feature type="active site" evidence="3">
    <location>
        <position position="259"/>
    </location>
</feature>
<dbReference type="InterPro" id="IPR016163">
    <property type="entry name" value="Ald_DH_C"/>
</dbReference>
<protein>
    <submittedName>
        <fullName evidence="6">Aldehyde dehydrogenase</fullName>
    </submittedName>
</protein>
<organism evidence="6 7">
    <name type="scientific">Cystoisospora suis</name>
    <dbReference type="NCBI Taxonomy" id="483139"/>
    <lineage>
        <taxon>Eukaryota</taxon>
        <taxon>Sar</taxon>
        <taxon>Alveolata</taxon>
        <taxon>Apicomplexa</taxon>
        <taxon>Conoidasida</taxon>
        <taxon>Coccidia</taxon>
        <taxon>Eucoccidiorida</taxon>
        <taxon>Eimeriorina</taxon>
        <taxon>Sarcocystidae</taxon>
        <taxon>Cystoisospora</taxon>
    </lineage>
</organism>
<keyword evidence="2 4" id="KW-0560">Oxidoreductase</keyword>
<evidence type="ECO:0000256" key="4">
    <source>
        <dbReference type="RuleBase" id="RU003345"/>
    </source>
</evidence>
<accession>A0A2C6KPU2</accession>
<sequence length="496" mass="54076">MAPTLKPEDVETRLFIDGEFVEATSGSFFDNVNPATEEVICKVQEASPEDVDRAVEAAARAFHDWSLSTSARERARLLHRLAGLVEQHADELALIESVDSGKPISSIHETDLAGVVRILHYYAGWADKIVGKTIPVDNPDEFFCYTRREPVGVVAGIVPWNYPLYLLVLKLAPALTCGCTIVLKTSEKTPLSGLKLCQLIQKAEFPRGVVNVLNGFGPSVGDVLANHPKVDKISFTGSTVTGRKIAAAALTQFKRVTLELGGKSALIVCDDADLDRAAEVAFNGLFPNSGQCCVASSRVFVQEVVYDDFIKHLKTFVEEHLHLLCPQDPSCTQGPLVDKIQFERVMNYIEKGIAEGAILVTGGAKKGGKGYWVLPTIFKDVTDEMTVAKEEIFGPVVCVLKFKSVDEAIDRANESHYGLGAGVCTKDMALAYHCANRLKAGNVFVNCYNNTDIAAPFGGFKQSGYGREGGEEGLLPYLEVKAVYNRLEHPHVILKK</sequence>
<keyword evidence="7" id="KW-1185">Reference proteome</keyword>
<dbReference type="PROSITE" id="PS00687">
    <property type="entry name" value="ALDEHYDE_DEHYDR_GLU"/>
    <property type="match status" value="1"/>
</dbReference>
<dbReference type="InterPro" id="IPR016161">
    <property type="entry name" value="Ald_DH/histidinol_DH"/>
</dbReference>
<dbReference type="PROSITE" id="PS00070">
    <property type="entry name" value="ALDEHYDE_DEHYDR_CYS"/>
    <property type="match status" value="1"/>
</dbReference>
<dbReference type="FunFam" id="3.40.309.10:FF:000001">
    <property type="entry name" value="Mitochondrial aldehyde dehydrogenase 2"/>
    <property type="match status" value="1"/>
</dbReference>
<reference evidence="6 7" key="1">
    <citation type="journal article" date="2017" name="Int. J. Parasitol.">
        <title>The genome of the protozoan parasite Cystoisospora suis and a reverse vaccinology approach to identify vaccine candidates.</title>
        <authorList>
            <person name="Palmieri N."/>
            <person name="Shrestha A."/>
            <person name="Ruttkowski B."/>
            <person name="Beck T."/>
            <person name="Vogl C."/>
            <person name="Tomley F."/>
            <person name="Blake D.P."/>
            <person name="Joachim A."/>
        </authorList>
    </citation>
    <scope>NUCLEOTIDE SEQUENCE [LARGE SCALE GENOMIC DNA]</scope>
    <source>
        <strain evidence="6 7">Wien I</strain>
    </source>
</reference>
<evidence type="ECO:0000313" key="7">
    <source>
        <dbReference type="Proteomes" id="UP000221165"/>
    </source>
</evidence>
<dbReference type="GO" id="GO:0016620">
    <property type="term" value="F:oxidoreductase activity, acting on the aldehyde or oxo group of donors, NAD or NADP as acceptor"/>
    <property type="evidence" value="ECO:0007669"/>
    <property type="project" value="InterPro"/>
</dbReference>
<dbReference type="PANTHER" id="PTHR11699">
    <property type="entry name" value="ALDEHYDE DEHYDROGENASE-RELATED"/>
    <property type="match status" value="1"/>
</dbReference>
<dbReference type="InterPro" id="IPR015590">
    <property type="entry name" value="Aldehyde_DH_dom"/>
</dbReference>
<dbReference type="FunFam" id="3.40.605.10:FF:000007">
    <property type="entry name" value="NAD/NADP-dependent betaine aldehyde dehydrogenase"/>
    <property type="match status" value="1"/>
</dbReference>
<evidence type="ECO:0000313" key="6">
    <source>
        <dbReference type="EMBL" id="PHJ19567.1"/>
    </source>
</evidence>
<name>A0A2C6KPU2_9APIC</name>
<dbReference type="SUPFAM" id="SSF53720">
    <property type="entry name" value="ALDH-like"/>
    <property type="match status" value="1"/>
</dbReference>
<dbReference type="Gene3D" id="3.40.605.10">
    <property type="entry name" value="Aldehyde Dehydrogenase, Chain A, domain 1"/>
    <property type="match status" value="1"/>
</dbReference>
<gene>
    <name evidence="6" type="ORF">CSUI_006609</name>
</gene>
<dbReference type="InterPro" id="IPR029510">
    <property type="entry name" value="Ald_DH_CS_GLU"/>
</dbReference>
<dbReference type="EMBL" id="MIGC01003364">
    <property type="protein sequence ID" value="PHJ19567.1"/>
    <property type="molecule type" value="Genomic_DNA"/>
</dbReference>
<comment type="caution">
    <text evidence="6">The sequence shown here is derived from an EMBL/GenBank/DDBJ whole genome shotgun (WGS) entry which is preliminary data.</text>
</comment>
<dbReference type="RefSeq" id="XP_067921265.1">
    <property type="nucleotide sequence ID" value="XM_068066763.1"/>
</dbReference>
<evidence type="ECO:0000256" key="3">
    <source>
        <dbReference type="PROSITE-ProRule" id="PRU10007"/>
    </source>
</evidence>
<dbReference type="OrthoDB" id="423271at2759"/>
<evidence type="ECO:0000259" key="5">
    <source>
        <dbReference type="Pfam" id="PF00171"/>
    </source>
</evidence>
<dbReference type="InterPro" id="IPR016162">
    <property type="entry name" value="Ald_DH_N"/>
</dbReference>
<comment type="similarity">
    <text evidence="1 4">Belongs to the aldehyde dehydrogenase family.</text>
</comment>
<dbReference type="AlphaFoldDB" id="A0A2C6KPU2"/>
<dbReference type="Pfam" id="PF00171">
    <property type="entry name" value="Aldedh"/>
    <property type="match status" value="1"/>
</dbReference>
<dbReference type="GeneID" id="94429974"/>
<evidence type="ECO:0000256" key="1">
    <source>
        <dbReference type="ARBA" id="ARBA00009986"/>
    </source>
</evidence>